<dbReference type="GO" id="GO:0003677">
    <property type="term" value="F:DNA binding"/>
    <property type="evidence" value="ECO:0007669"/>
    <property type="project" value="UniProtKB-KW"/>
</dbReference>
<gene>
    <name evidence="3" type="ORF">BJY22_000376</name>
</gene>
<protein>
    <submittedName>
        <fullName evidence="3">DNA-binding PadR family transcriptional regulator</fullName>
    </submittedName>
</protein>
<dbReference type="Proteomes" id="UP000555407">
    <property type="component" value="Unassembled WGS sequence"/>
</dbReference>
<dbReference type="InterPro" id="IPR052509">
    <property type="entry name" value="Metal_resp_DNA-bind_regulator"/>
</dbReference>
<evidence type="ECO:0000313" key="4">
    <source>
        <dbReference type="Proteomes" id="UP000555407"/>
    </source>
</evidence>
<reference evidence="3 4" key="1">
    <citation type="submission" date="2020-03" db="EMBL/GenBank/DDBJ databases">
        <title>Sequencing the genomes of 1000 actinobacteria strains.</title>
        <authorList>
            <person name="Klenk H.-P."/>
        </authorList>
    </citation>
    <scope>NUCLEOTIDE SEQUENCE [LARGE SCALE GENOMIC DNA]</scope>
    <source>
        <strain evidence="3 4">DSM 45490</strain>
    </source>
</reference>
<comment type="caution">
    <text evidence="3">The sequence shown here is derived from an EMBL/GenBank/DDBJ whole genome shotgun (WGS) entry which is preliminary data.</text>
</comment>
<dbReference type="EMBL" id="JAASRO010000001">
    <property type="protein sequence ID" value="NIK54659.1"/>
    <property type="molecule type" value="Genomic_DNA"/>
</dbReference>
<dbReference type="PANTHER" id="PTHR33169:SF14">
    <property type="entry name" value="TRANSCRIPTIONAL REGULATOR RV3488"/>
    <property type="match status" value="1"/>
</dbReference>
<dbReference type="AlphaFoldDB" id="A0A7X5V564"/>
<dbReference type="Gene3D" id="1.10.10.10">
    <property type="entry name" value="Winged helix-like DNA-binding domain superfamily/Winged helix DNA-binding domain"/>
    <property type="match status" value="1"/>
</dbReference>
<dbReference type="SUPFAM" id="SSF46785">
    <property type="entry name" value="Winged helix' DNA-binding domain"/>
    <property type="match status" value="1"/>
</dbReference>
<evidence type="ECO:0000313" key="3">
    <source>
        <dbReference type="EMBL" id="NIK54659.1"/>
    </source>
</evidence>
<dbReference type="InterPro" id="IPR036388">
    <property type="entry name" value="WH-like_DNA-bd_sf"/>
</dbReference>
<name>A0A7X5V564_9ACTN</name>
<accession>A0A7X5V564</accession>
<keyword evidence="4" id="KW-1185">Reference proteome</keyword>
<evidence type="ECO:0000259" key="2">
    <source>
        <dbReference type="Pfam" id="PF03551"/>
    </source>
</evidence>
<organism evidence="3 4">
    <name type="scientific">Kribbella shirazensis</name>
    <dbReference type="NCBI Taxonomy" id="1105143"/>
    <lineage>
        <taxon>Bacteria</taxon>
        <taxon>Bacillati</taxon>
        <taxon>Actinomycetota</taxon>
        <taxon>Actinomycetes</taxon>
        <taxon>Propionibacteriales</taxon>
        <taxon>Kribbellaceae</taxon>
        <taxon>Kribbella</taxon>
    </lineage>
</organism>
<feature type="region of interest" description="Disordered" evidence="1">
    <location>
        <begin position="88"/>
        <end position="117"/>
    </location>
</feature>
<dbReference type="PANTHER" id="PTHR33169">
    <property type="entry name" value="PADR-FAMILY TRANSCRIPTIONAL REGULATOR"/>
    <property type="match status" value="1"/>
</dbReference>
<dbReference type="RefSeq" id="WP_202890955.1">
    <property type="nucleotide sequence ID" value="NZ_JAASRO010000001.1"/>
</dbReference>
<feature type="domain" description="Transcription regulator PadR N-terminal" evidence="2">
    <location>
        <begin position="32"/>
        <end position="84"/>
    </location>
</feature>
<evidence type="ECO:0000256" key="1">
    <source>
        <dbReference type="SAM" id="MobiDB-lite"/>
    </source>
</evidence>
<dbReference type="InterPro" id="IPR005149">
    <property type="entry name" value="Tscrpt_reg_PadR_N"/>
</dbReference>
<keyword evidence="3" id="KW-0238">DNA-binding</keyword>
<sequence length="117" mass="13013">MVELRITVPVLKVLQVFIAAGPDEHLYGLALSEHTGLKSGTLYPVLARLERASWITSDWEEVDPREAGRPRRRYYHLTGLGRRAGTTELAKFGRPSLPPNKSRKVAPNAARPAWGQA</sequence>
<dbReference type="InterPro" id="IPR036390">
    <property type="entry name" value="WH_DNA-bd_sf"/>
</dbReference>
<dbReference type="Pfam" id="PF03551">
    <property type="entry name" value="PadR"/>
    <property type="match status" value="1"/>
</dbReference>
<proteinExistence type="predicted"/>